<comment type="caution">
    <text evidence="1">The sequence shown here is derived from an EMBL/GenBank/DDBJ whole genome shotgun (WGS) entry which is preliminary data.</text>
</comment>
<keyword evidence="2" id="KW-1185">Reference proteome</keyword>
<dbReference type="EMBL" id="JADWND010000003">
    <property type="protein sequence ID" value="MBJ8380925.1"/>
    <property type="molecule type" value="Genomic_DNA"/>
</dbReference>
<sequence>MSNKNYYAEAVKVVDLPVYLDDQYVNYKLIFMDQIGMPLTGKLDSSRTIASISVNDKHVKVMLIIYVRKIEVKKINLSILMI</sequence>
<reference evidence="1 2" key="1">
    <citation type="submission" date="2020-11" db="EMBL/GenBank/DDBJ databases">
        <title>Enhanced detection system for hospital associated transmission using whole genome sequencing surveillance.</title>
        <authorList>
            <person name="Harrison L.H."/>
            <person name="Van Tyne D."/>
            <person name="Marsh J.W."/>
            <person name="Griffith M.P."/>
            <person name="Snyder D.J."/>
            <person name="Cooper V.S."/>
            <person name="Mustapha M."/>
        </authorList>
    </citation>
    <scope>NUCLEOTIDE SEQUENCE [LARGE SCALE GENOMIC DNA]</scope>
    <source>
        <strain evidence="1 2">CB00117</strain>
    </source>
</reference>
<gene>
    <name evidence="1" type="ORF">I6M88_08035</name>
</gene>
<evidence type="ECO:0000313" key="1">
    <source>
        <dbReference type="EMBL" id="MBJ8380925.1"/>
    </source>
</evidence>
<name>A0ABS0ZQK4_9ENTR</name>
<organism evidence="1 2">
    <name type="scientific">Citrobacter sedlakii</name>
    <dbReference type="NCBI Taxonomy" id="67826"/>
    <lineage>
        <taxon>Bacteria</taxon>
        <taxon>Pseudomonadati</taxon>
        <taxon>Pseudomonadota</taxon>
        <taxon>Gammaproteobacteria</taxon>
        <taxon>Enterobacterales</taxon>
        <taxon>Enterobacteriaceae</taxon>
        <taxon>Citrobacter</taxon>
        <taxon>Citrobacter freundii complex</taxon>
    </lineage>
</organism>
<protein>
    <submittedName>
        <fullName evidence="1">Uncharacterized protein</fullName>
    </submittedName>
</protein>
<proteinExistence type="predicted"/>
<evidence type="ECO:0000313" key="2">
    <source>
        <dbReference type="Proteomes" id="UP000746649"/>
    </source>
</evidence>
<dbReference type="Proteomes" id="UP000746649">
    <property type="component" value="Unassembled WGS sequence"/>
</dbReference>
<accession>A0ABS0ZQK4</accession>
<dbReference type="RefSeq" id="WP_200034451.1">
    <property type="nucleotide sequence ID" value="NZ_JADWND010000003.1"/>
</dbReference>